<organism evidence="2 3">
    <name type="scientific">Anaeromyces robustus</name>
    <dbReference type="NCBI Taxonomy" id="1754192"/>
    <lineage>
        <taxon>Eukaryota</taxon>
        <taxon>Fungi</taxon>
        <taxon>Fungi incertae sedis</taxon>
        <taxon>Chytridiomycota</taxon>
        <taxon>Chytridiomycota incertae sedis</taxon>
        <taxon>Neocallimastigomycetes</taxon>
        <taxon>Neocallimastigales</taxon>
        <taxon>Neocallimastigaceae</taxon>
        <taxon>Anaeromyces</taxon>
    </lineage>
</organism>
<accession>A0A1Y1WYF4</accession>
<keyword evidence="1" id="KW-1133">Transmembrane helix</keyword>
<keyword evidence="1" id="KW-0812">Transmembrane</keyword>
<reference evidence="2 3" key="2">
    <citation type="submission" date="2016-08" db="EMBL/GenBank/DDBJ databases">
        <title>Pervasive Adenine N6-methylation of Active Genes in Fungi.</title>
        <authorList>
            <consortium name="DOE Joint Genome Institute"/>
            <person name="Mondo S.J."/>
            <person name="Dannebaum R.O."/>
            <person name="Kuo R.C."/>
            <person name="Labutti K."/>
            <person name="Haridas S."/>
            <person name="Kuo A."/>
            <person name="Salamov A."/>
            <person name="Ahrendt S.R."/>
            <person name="Lipzen A."/>
            <person name="Sullivan W."/>
            <person name="Andreopoulos W.B."/>
            <person name="Clum A."/>
            <person name="Lindquist E."/>
            <person name="Daum C."/>
            <person name="Ramamoorthy G.K."/>
            <person name="Gryganskyi A."/>
            <person name="Culley D."/>
            <person name="Magnuson J.K."/>
            <person name="James T.Y."/>
            <person name="O'Malley M.A."/>
            <person name="Stajich J.E."/>
            <person name="Spatafora J.W."/>
            <person name="Visel A."/>
            <person name="Grigoriev I.V."/>
        </authorList>
    </citation>
    <scope>NUCLEOTIDE SEQUENCE [LARGE SCALE GENOMIC DNA]</scope>
    <source>
        <strain evidence="2 3">S4</strain>
    </source>
</reference>
<feature type="transmembrane region" description="Helical" evidence="1">
    <location>
        <begin position="21"/>
        <end position="39"/>
    </location>
</feature>
<proteinExistence type="predicted"/>
<dbReference type="Proteomes" id="UP000193944">
    <property type="component" value="Unassembled WGS sequence"/>
</dbReference>
<reference evidence="2 3" key="1">
    <citation type="submission" date="2016-08" db="EMBL/GenBank/DDBJ databases">
        <title>A Parts List for Fungal Cellulosomes Revealed by Comparative Genomics.</title>
        <authorList>
            <consortium name="DOE Joint Genome Institute"/>
            <person name="Haitjema C.H."/>
            <person name="Gilmore S.P."/>
            <person name="Henske J.K."/>
            <person name="Solomon K.V."/>
            <person name="De Groot R."/>
            <person name="Kuo A."/>
            <person name="Mondo S.J."/>
            <person name="Salamov A.A."/>
            <person name="Labutti K."/>
            <person name="Zhao Z."/>
            <person name="Chiniquy J."/>
            <person name="Barry K."/>
            <person name="Brewer H.M."/>
            <person name="Purvine S.O."/>
            <person name="Wright A.T."/>
            <person name="Boxma B."/>
            <person name="Van Alen T."/>
            <person name="Hackstein J.H."/>
            <person name="Baker S.E."/>
            <person name="Grigoriev I.V."/>
            <person name="O'Malley M.A."/>
        </authorList>
    </citation>
    <scope>NUCLEOTIDE SEQUENCE [LARGE SCALE GENOMIC DNA]</scope>
    <source>
        <strain evidence="2 3">S4</strain>
    </source>
</reference>
<protein>
    <submittedName>
        <fullName evidence="2">Uncharacterized protein</fullName>
    </submittedName>
</protein>
<comment type="caution">
    <text evidence="2">The sequence shown here is derived from an EMBL/GenBank/DDBJ whole genome shotgun (WGS) entry which is preliminary data.</text>
</comment>
<gene>
    <name evidence="2" type="ORF">BCR32DRAFT_282117</name>
</gene>
<dbReference type="EMBL" id="MCFG01000204">
    <property type="protein sequence ID" value="ORX78607.1"/>
    <property type="molecule type" value="Genomic_DNA"/>
</dbReference>
<evidence type="ECO:0000313" key="2">
    <source>
        <dbReference type="EMBL" id="ORX78607.1"/>
    </source>
</evidence>
<sequence length="69" mass="8260">MLSNVKNRNYVAKLEETRIKNNYIVVFLGTLTGLSYRFLKDDYINDKLFEDIFNQIYKDFNDNQTQSNI</sequence>
<name>A0A1Y1WYF4_9FUNG</name>
<keyword evidence="1" id="KW-0472">Membrane</keyword>
<keyword evidence="3" id="KW-1185">Reference proteome</keyword>
<dbReference type="AlphaFoldDB" id="A0A1Y1WYF4"/>
<evidence type="ECO:0000313" key="3">
    <source>
        <dbReference type="Proteomes" id="UP000193944"/>
    </source>
</evidence>
<evidence type="ECO:0000256" key="1">
    <source>
        <dbReference type="SAM" id="Phobius"/>
    </source>
</evidence>